<sequence length="270" mass="29234">MATRKTTPAAPAAAAWQPFPHPAKPYAYTAAALKKNWPRLHRGDREAFPKADAVLEAWRLYHAGDFRAAYDMGLAAGPDGWNAANKAAMIQANYLETDEAAKLARFQEIAARCSELQRAQPGNANAWYIEAYALGRYSQGISVVKALAQGLGGRIKAALETALKLDEQHADSHCALGAYHAEVIDKVGGMVGKLTYGASKDAAERHFKRALELAPDSAIYAVEYANALVMMHGKSRMAAAVKLYEQAAAAEPMDAMEKLDVEMARAELED</sequence>
<evidence type="ECO:0000313" key="1">
    <source>
        <dbReference type="EMBL" id="BDI05515.1"/>
    </source>
</evidence>
<dbReference type="Gene3D" id="1.25.40.10">
    <property type="entry name" value="Tetratricopeptide repeat domain"/>
    <property type="match status" value="1"/>
</dbReference>
<organism evidence="1 2">
    <name type="scientific">Sphaerotilus microaerophilus</name>
    <dbReference type="NCBI Taxonomy" id="2914710"/>
    <lineage>
        <taxon>Bacteria</taxon>
        <taxon>Pseudomonadati</taxon>
        <taxon>Pseudomonadota</taxon>
        <taxon>Betaproteobacteria</taxon>
        <taxon>Burkholderiales</taxon>
        <taxon>Sphaerotilaceae</taxon>
        <taxon>Sphaerotilus</taxon>
    </lineage>
</organism>
<dbReference type="EMBL" id="AP025730">
    <property type="protein sequence ID" value="BDI05515.1"/>
    <property type="molecule type" value="Genomic_DNA"/>
</dbReference>
<dbReference type="Proteomes" id="UP001057498">
    <property type="component" value="Chromosome"/>
</dbReference>
<proteinExistence type="predicted"/>
<dbReference type="SUPFAM" id="SSF48452">
    <property type="entry name" value="TPR-like"/>
    <property type="match status" value="1"/>
</dbReference>
<protein>
    <recommendedName>
        <fullName evidence="3">Tetratricopeptide repeat protein</fullName>
    </recommendedName>
</protein>
<gene>
    <name evidence="1" type="ORF">CATMQ487_24850</name>
</gene>
<evidence type="ECO:0008006" key="3">
    <source>
        <dbReference type="Google" id="ProtNLM"/>
    </source>
</evidence>
<reference evidence="1" key="1">
    <citation type="submission" date="2022-04" db="EMBL/GenBank/DDBJ databases">
        <title>Whole genome sequence of Sphaerotilus sp. FB-5.</title>
        <authorList>
            <person name="Takeda M."/>
            <person name="Narihara S."/>
            <person name="Akimoto M."/>
            <person name="Akimoto R."/>
            <person name="Nishiyashiki S."/>
            <person name="Murakami T."/>
        </authorList>
    </citation>
    <scope>NUCLEOTIDE SEQUENCE</scope>
    <source>
        <strain evidence="1">FB-5</strain>
    </source>
</reference>
<dbReference type="RefSeq" id="WP_251973539.1">
    <property type="nucleotide sequence ID" value="NZ_AP025730.1"/>
</dbReference>
<evidence type="ECO:0000313" key="2">
    <source>
        <dbReference type="Proteomes" id="UP001057498"/>
    </source>
</evidence>
<accession>A0ABN6PNR9</accession>
<dbReference type="InterPro" id="IPR011990">
    <property type="entry name" value="TPR-like_helical_dom_sf"/>
</dbReference>
<keyword evidence="2" id="KW-1185">Reference proteome</keyword>
<name>A0ABN6PNR9_9BURK</name>